<comment type="cofactor">
    <cofactor evidence="8">
        <name>Zn(2+)</name>
        <dbReference type="ChEBI" id="CHEBI:29105"/>
    </cofactor>
    <text evidence="8">Binds 1 zinc ion per subunit.</text>
</comment>
<keyword evidence="11" id="KW-1185">Reference proteome</keyword>
<comment type="caution">
    <text evidence="10">The sequence shown here is derived from an EMBL/GenBank/DDBJ whole genome shotgun (WGS) entry which is preliminary data.</text>
</comment>
<dbReference type="SUPFAM" id="SSF51338">
    <property type="entry name" value="Composite domain of metallo-dependent hydrolases"/>
    <property type="match status" value="1"/>
</dbReference>
<dbReference type="Proteomes" id="UP001155586">
    <property type="component" value="Unassembled WGS sequence"/>
</dbReference>
<dbReference type="NCBIfam" id="TIGR02967">
    <property type="entry name" value="guan_deamin"/>
    <property type="match status" value="1"/>
</dbReference>
<evidence type="ECO:0000313" key="11">
    <source>
        <dbReference type="Proteomes" id="UP001155586"/>
    </source>
</evidence>
<dbReference type="PANTHER" id="PTHR11271:SF6">
    <property type="entry name" value="GUANINE DEAMINASE"/>
    <property type="match status" value="1"/>
</dbReference>
<reference evidence="10" key="1">
    <citation type="submission" date="2022-02" db="EMBL/GenBank/DDBJ databases">
        <title>Vibrio sp. nov., a new bacterium isolated from Bohai sea, China.</title>
        <authorList>
            <person name="Yuan Y."/>
        </authorList>
    </citation>
    <scope>NUCLEOTIDE SEQUENCE</scope>
    <source>
        <strain evidence="10">DBSS07</strain>
    </source>
</reference>
<evidence type="ECO:0000256" key="1">
    <source>
        <dbReference type="ARBA" id="ARBA00004984"/>
    </source>
</evidence>
<dbReference type="PANTHER" id="PTHR11271">
    <property type="entry name" value="GUANINE DEAMINASE"/>
    <property type="match status" value="1"/>
</dbReference>
<evidence type="ECO:0000256" key="7">
    <source>
        <dbReference type="NCBIfam" id="TIGR02967"/>
    </source>
</evidence>
<dbReference type="InterPro" id="IPR032466">
    <property type="entry name" value="Metal_Hydrolase"/>
</dbReference>
<comment type="pathway">
    <text evidence="1 8">Purine metabolism; guanine degradation; xanthine from guanine: step 1/1.</text>
</comment>
<comment type="catalytic activity">
    <reaction evidence="8">
        <text>guanine + H2O + H(+) = xanthine + NH4(+)</text>
        <dbReference type="Rhea" id="RHEA:14665"/>
        <dbReference type="ChEBI" id="CHEBI:15377"/>
        <dbReference type="ChEBI" id="CHEBI:15378"/>
        <dbReference type="ChEBI" id="CHEBI:16235"/>
        <dbReference type="ChEBI" id="CHEBI:17712"/>
        <dbReference type="ChEBI" id="CHEBI:28938"/>
        <dbReference type="EC" id="3.5.4.3"/>
    </reaction>
</comment>
<dbReference type="Gene3D" id="3.20.20.140">
    <property type="entry name" value="Metal-dependent hydrolases"/>
    <property type="match status" value="1"/>
</dbReference>
<evidence type="ECO:0000256" key="3">
    <source>
        <dbReference type="ARBA" id="ARBA00012781"/>
    </source>
</evidence>
<sequence length="448" mass="50059">MSKKAILGHVFHAPVKGEFEHLVNACIEFDELGKISQVVTPDQHDYQSIVQKHQEQNTLTTLSDSQYLFPGLVDLHTHAPQWPQSGKGLDLPLFDWLNQYTFPLESKYKDADFRERFYPELVDTLIAHGTTTAMYFATIDNAASEYLAKVCKQKGQRALIGKVSMDEKSMCPDYYVEKSTEIALSDAEAFIQNIIAIDDKNGLVHPVVTPRFVPTCSTELLAGLGKLVQHYQCHVQTHASESDWARDFSHEKYQKTDVEIYHETQLLTRRTVLAHSIFLSESDKHTIKEVGAGIAHCPLSNMYFADAAFPLREAIDQDLHVGLGSDLSGGPIPSIFHACLDAVSHSRVREAGTNTHLMQNRGEPNTRVSFVEAFWMATHGGGLTLDLPIGVFQPGYLFDAIVVDTNAKHSQVRVYSDLDSPRDILEKIIVHTTEPAISSVWVNGNKVK</sequence>
<dbReference type="SUPFAM" id="SSF51556">
    <property type="entry name" value="Metallo-dependent hydrolases"/>
    <property type="match status" value="1"/>
</dbReference>
<proteinExistence type="inferred from homology"/>
<evidence type="ECO:0000256" key="8">
    <source>
        <dbReference type="RuleBase" id="RU366009"/>
    </source>
</evidence>
<dbReference type="EC" id="3.5.4.3" evidence="3 7"/>
<evidence type="ECO:0000313" key="10">
    <source>
        <dbReference type="EMBL" id="MCW8332611.1"/>
    </source>
</evidence>
<dbReference type="GO" id="GO:0006147">
    <property type="term" value="P:guanine catabolic process"/>
    <property type="evidence" value="ECO:0007669"/>
    <property type="project" value="UniProtKB-UniRule"/>
</dbReference>
<keyword evidence="6 8" id="KW-0862">Zinc</keyword>
<feature type="domain" description="Amidohydrolase-related" evidence="9">
    <location>
        <begin position="67"/>
        <end position="447"/>
    </location>
</feature>
<dbReference type="Gene3D" id="2.30.40.10">
    <property type="entry name" value="Urease, subunit C, domain 1"/>
    <property type="match status" value="1"/>
</dbReference>
<evidence type="ECO:0000259" key="9">
    <source>
        <dbReference type="Pfam" id="PF01979"/>
    </source>
</evidence>
<dbReference type="Pfam" id="PF01979">
    <property type="entry name" value="Amidohydro_1"/>
    <property type="match status" value="1"/>
</dbReference>
<dbReference type="AlphaFoldDB" id="A0A9X3CBH2"/>
<organism evidence="10 11">
    <name type="scientific">Vibrio paucivorans</name>
    <dbReference type="NCBI Taxonomy" id="2829489"/>
    <lineage>
        <taxon>Bacteria</taxon>
        <taxon>Pseudomonadati</taxon>
        <taxon>Pseudomonadota</taxon>
        <taxon>Gammaproteobacteria</taxon>
        <taxon>Vibrionales</taxon>
        <taxon>Vibrionaceae</taxon>
        <taxon>Vibrio</taxon>
    </lineage>
</organism>
<dbReference type="GO" id="GO:0008892">
    <property type="term" value="F:guanine deaminase activity"/>
    <property type="evidence" value="ECO:0007669"/>
    <property type="project" value="UniProtKB-UniRule"/>
</dbReference>
<keyword evidence="4 8" id="KW-0479">Metal-binding</keyword>
<dbReference type="InterPro" id="IPR006680">
    <property type="entry name" value="Amidohydro-rel"/>
</dbReference>
<evidence type="ECO:0000256" key="5">
    <source>
        <dbReference type="ARBA" id="ARBA00022801"/>
    </source>
</evidence>
<keyword evidence="5 8" id="KW-0378">Hydrolase</keyword>
<evidence type="ECO:0000256" key="6">
    <source>
        <dbReference type="ARBA" id="ARBA00022833"/>
    </source>
</evidence>
<gene>
    <name evidence="10" type="primary">guaD</name>
    <name evidence="10" type="ORF">MD483_02035</name>
</gene>
<dbReference type="GO" id="GO:0005829">
    <property type="term" value="C:cytosol"/>
    <property type="evidence" value="ECO:0007669"/>
    <property type="project" value="TreeGrafter"/>
</dbReference>
<protein>
    <recommendedName>
        <fullName evidence="3 7">Guanine deaminase</fullName>
        <shortName evidence="8">Guanase</shortName>
        <ecNumber evidence="3 7">3.5.4.3</ecNumber>
    </recommendedName>
    <alternativeName>
        <fullName evidence="8">Guanine aminohydrolase</fullName>
    </alternativeName>
</protein>
<dbReference type="InterPro" id="IPR051607">
    <property type="entry name" value="Metallo-dep_hydrolases"/>
</dbReference>
<name>A0A9X3CBH2_9VIBR</name>
<dbReference type="GO" id="GO:0008270">
    <property type="term" value="F:zinc ion binding"/>
    <property type="evidence" value="ECO:0007669"/>
    <property type="project" value="UniProtKB-UniRule"/>
</dbReference>
<dbReference type="InterPro" id="IPR011059">
    <property type="entry name" value="Metal-dep_hydrolase_composite"/>
</dbReference>
<evidence type="ECO:0000256" key="2">
    <source>
        <dbReference type="ARBA" id="ARBA00006745"/>
    </source>
</evidence>
<accession>A0A9X3CBH2</accession>
<dbReference type="InterPro" id="IPR014311">
    <property type="entry name" value="Guanine_deaminase"/>
</dbReference>
<dbReference type="EMBL" id="JAKRRX010000006">
    <property type="protein sequence ID" value="MCW8332611.1"/>
    <property type="molecule type" value="Genomic_DNA"/>
</dbReference>
<comment type="function">
    <text evidence="8">Catalyzes the hydrolytic deamination of guanine, producing xanthine and ammonia.</text>
</comment>
<dbReference type="RefSeq" id="WP_265686359.1">
    <property type="nucleotide sequence ID" value="NZ_JAKRRX010000006.1"/>
</dbReference>
<evidence type="ECO:0000256" key="4">
    <source>
        <dbReference type="ARBA" id="ARBA00022723"/>
    </source>
</evidence>
<comment type="similarity">
    <text evidence="2 8">Belongs to the metallo-dependent hydrolases superfamily. ATZ/TRZ family.</text>
</comment>